<dbReference type="EC" id="3.2.2.4" evidence="2"/>
<dbReference type="InterPro" id="IPR031100">
    <property type="entry name" value="LOG_fam"/>
</dbReference>
<comment type="catalytic activity">
    <reaction evidence="1">
        <text>AMP + H2O = D-ribose 5-phosphate + adenine</text>
        <dbReference type="Rhea" id="RHEA:20129"/>
        <dbReference type="ChEBI" id="CHEBI:15377"/>
        <dbReference type="ChEBI" id="CHEBI:16708"/>
        <dbReference type="ChEBI" id="CHEBI:78346"/>
        <dbReference type="ChEBI" id="CHEBI:456215"/>
        <dbReference type="EC" id="3.2.2.4"/>
    </reaction>
</comment>
<evidence type="ECO:0000313" key="5">
    <source>
        <dbReference type="Proteomes" id="UP000297855"/>
    </source>
</evidence>
<dbReference type="AlphaFoldDB" id="A0A4R9GKI7"/>
<dbReference type="InterPro" id="IPR052341">
    <property type="entry name" value="LOG_family_nucleotidases"/>
</dbReference>
<name>A0A4R9GKI7_9LEPT</name>
<evidence type="ECO:0000256" key="3">
    <source>
        <dbReference type="ARBA" id="ARBA00031983"/>
    </source>
</evidence>
<evidence type="ECO:0000313" key="4">
    <source>
        <dbReference type="EMBL" id="TGK14746.1"/>
    </source>
</evidence>
<dbReference type="GO" id="GO:0008714">
    <property type="term" value="F:AMP nucleosidase activity"/>
    <property type="evidence" value="ECO:0007669"/>
    <property type="project" value="UniProtKB-EC"/>
</dbReference>
<accession>A0A4R9GKI7</accession>
<dbReference type="GO" id="GO:0005829">
    <property type="term" value="C:cytosol"/>
    <property type="evidence" value="ECO:0007669"/>
    <property type="project" value="TreeGrafter"/>
</dbReference>
<dbReference type="Pfam" id="PF03641">
    <property type="entry name" value="Lysine_decarbox"/>
    <property type="match status" value="1"/>
</dbReference>
<gene>
    <name evidence="4" type="ORF">EHO61_16890</name>
</gene>
<reference evidence="4" key="1">
    <citation type="journal article" date="2019" name="PLoS Negl. Trop. Dis.">
        <title>Revisiting the worldwide diversity of Leptospira species in the environment.</title>
        <authorList>
            <person name="Vincent A.T."/>
            <person name="Schiettekatte O."/>
            <person name="Bourhy P."/>
            <person name="Veyrier F.J."/>
            <person name="Picardeau M."/>
        </authorList>
    </citation>
    <scope>NUCLEOTIDE SEQUENCE [LARGE SCALE GENOMIC DNA]</scope>
    <source>
        <strain evidence="4">SCS5</strain>
    </source>
</reference>
<proteinExistence type="predicted"/>
<dbReference type="Gene3D" id="3.40.50.450">
    <property type="match status" value="1"/>
</dbReference>
<dbReference type="OrthoDB" id="9801098at2"/>
<evidence type="ECO:0000256" key="1">
    <source>
        <dbReference type="ARBA" id="ARBA00000274"/>
    </source>
</evidence>
<keyword evidence="5" id="KW-1185">Reference proteome</keyword>
<comment type="caution">
    <text evidence="4">The sequence shown here is derived from an EMBL/GenBank/DDBJ whole genome shotgun (WGS) entry which is preliminary data.</text>
</comment>
<protein>
    <recommendedName>
        <fullName evidence="3">AMP nucleosidase</fullName>
        <ecNumber evidence="2">3.2.2.4</ecNumber>
    </recommendedName>
    <alternativeName>
        <fullName evidence="3">AMP nucleosidase</fullName>
    </alternativeName>
</protein>
<organism evidence="4 5">
    <name type="scientific">Leptospira fluminis</name>
    <dbReference type="NCBI Taxonomy" id="2484979"/>
    <lineage>
        <taxon>Bacteria</taxon>
        <taxon>Pseudomonadati</taxon>
        <taxon>Spirochaetota</taxon>
        <taxon>Spirochaetia</taxon>
        <taxon>Leptospirales</taxon>
        <taxon>Leptospiraceae</taxon>
        <taxon>Leptospira</taxon>
    </lineage>
</organism>
<evidence type="ECO:0000256" key="2">
    <source>
        <dbReference type="ARBA" id="ARBA00011985"/>
    </source>
</evidence>
<dbReference type="EMBL" id="RQEV01000018">
    <property type="protein sequence ID" value="TGK14746.1"/>
    <property type="molecule type" value="Genomic_DNA"/>
</dbReference>
<dbReference type="Proteomes" id="UP000297855">
    <property type="component" value="Unassembled WGS sequence"/>
</dbReference>
<sequence>MGRAAFENEEFLHSVDAFHLRVLAEINYPQALFRDAKIKDTICIFGSARILSGEEFSAREKLKNKLTPKELKLHEKQGELVRYYEEARETARLITLWGKEISSDVRRMAVCTGGGPGIMEAANRGAMEGGGPSLGLNIRLPFEQTINAFADPKISIEFHYFFMRKLWFLRLSKGIVVFPGGFGTVDELFETLTLIQTGRNNLRIPVILYGREYWDKVFHIEPMKEYGLIDPDDVSLITYCDHPADVLEVLKRKVPFDD</sequence>
<dbReference type="PANTHER" id="PTHR43393">
    <property type="entry name" value="CYTOKININ RIBOSIDE 5'-MONOPHOSPHATE PHOSPHORIBOHYDROLASE"/>
    <property type="match status" value="1"/>
</dbReference>
<dbReference type="SUPFAM" id="SSF102405">
    <property type="entry name" value="MCP/YpsA-like"/>
    <property type="match status" value="1"/>
</dbReference>
<dbReference type="RefSeq" id="WP_135814733.1">
    <property type="nucleotide sequence ID" value="NZ_RQEV01000018.1"/>
</dbReference>
<dbReference type="PANTHER" id="PTHR43393:SF3">
    <property type="entry name" value="LYSINE DECARBOXYLASE-LIKE PROTEIN"/>
    <property type="match status" value="1"/>
</dbReference>